<proteinExistence type="predicted"/>
<dbReference type="Proteomes" id="UP000093523">
    <property type="component" value="Unassembled WGS sequence"/>
</dbReference>
<dbReference type="GO" id="GO:0000160">
    <property type="term" value="P:phosphorelay signal transduction system"/>
    <property type="evidence" value="ECO:0007669"/>
    <property type="project" value="InterPro"/>
</dbReference>
<evidence type="ECO:0000259" key="3">
    <source>
        <dbReference type="Pfam" id="PF00486"/>
    </source>
</evidence>
<evidence type="ECO:0000313" key="4">
    <source>
        <dbReference type="EMBL" id="OCH17072.1"/>
    </source>
</evidence>
<feature type="transmembrane region" description="Helical" evidence="2">
    <location>
        <begin position="145"/>
        <end position="165"/>
    </location>
</feature>
<evidence type="ECO:0000256" key="2">
    <source>
        <dbReference type="SAM" id="Phobius"/>
    </source>
</evidence>
<keyword evidence="1" id="KW-0238">DNA-binding</keyword>
<dbReference type="RefSeq" id="WP_017023174.1">
    <property type="nucleotide sequence ID" value="NZ_CAWMPN010000031.1"/>
</dbReference>
<dbReference type="OrthoDB" id="5693682at2"/>
<dbReference type="EMBL" id="MAJU01000031">
    <property type="protein sequence ID" value="OCH17072.1"/>
    <property type="molecule type" value="Genomic_DNA"/>
</dbReference>
<evidence type="ECO:0000313" key="5">
    <source>
        <dbReference type="Proteomes" id="UP000093523"/>
    </source>
</evidence>
<dbReference type="Gene3D" id="1.10.10.10">
    <property type="entry name" value="Winged helix-like DNA-binding domain superfamily/Winged helix DNA-binding domain"/>
    <property type="match status" value="1"/>
</dbReference>
<dbReference type="GO" id="GO:0003677">
    <property type="term" value="F:DNA binding"/>
    <property type="evidence" value="ECO:0007669"/>
    <property type="project" value="UniProtKB-KW"/>
</dbReference>
<dbReference type="GO" id="GO:0006355">
    <property type="term" value="P:regulation of DNA-templated transcription"/>
    <property type="evidence" value="ECO:0007669"/>
    <property type="project" value="InterPro"/>
</dbReference>
<keyword evidence="2" id="KW-1133">Transmembrane helix</keyword>
<feature type="domain" description="OmpR/PhoB-type" evidence="3">
    <location>
        <begin position="35"/>
        <end position="101"/>
    </location>
</feature>
<comment type="caution">
    <text evidence="4">The sequence shown here is derived from an EMBL/GenBank/DDBJ whole genome shotgun (WGS) entry which is preliminary data.</text>
</comment>
<accession>A0A1B9NTP2</accession>
<evidence type="ECO:0000256" key="1">
    <source>
        <dbReference type="ARBA" id="ARBA00023125"/>
    </source>
</evidence>
<protein>
    <submittedName>
        <fullName evidence="4">Transcriptional regulator</fullName>
    </submittedName>
</protein>
<dbReference type="InterPro" id="IPR016032">
    <property type="entry name" value="Sig_transdc_resp-reg_C-effctor"/>
</dbReference>
<name>A0A1B9NTP2_ALILO</name>
<keyword evidence="2" id="KW-0472">Membrane</keyword>
<dbReference type="InterPro" id="IPR001867">
    <property type="entry name" value="OmpR/PhoB-type_DNA-bd"/>
</dbReference>
<gene>
    <name evidence="4" type="ORF">A6E04_19665</name>
</gene>
<dbReference type="Pfam" id="PF00486">
    <property type="entry name" value="Trans_reg_C"/>
    <property type="match status" value="1"/>
</dbReference>
<dbReference type="STRING" id="688.A6E04_19665"/>
<sequence>MIVKLNEIYWNPISKKLYDSLDDAVSCKNEYGSTTPLVSSILNLLIQEYPLVCKNENIKNILWGTQWISNESIPQLIKRTRVAIKDIDRDVIENIKGNGYKINKVEKISLQVDIQEDDIDVLVEEEPKKLVEPLRITKDINERKSIIILGFSILMFSLSSISLIYCIEKHVFFDLVPLSEITKMKDFSFTPLSEDKFILKSKKQECELDITNKIARCTI</sequence>
<keyword evidence="2" id="KW-0812">Transmembrane</keyword>
<dbReference type="SUPFAM" id="SSF46894">
    <property type="entry name" value="C-terminal effector domain of the bipartite response regulators"/>
    <property type="match status" value="1"/>
</dbReference>
<dbReference type="InterPro" id="IPR036388">
    <property type="entry name" value="WH-like_DNA-bd_sf"/>
</dbReference>
<dbReference type="AlphaFoldDB" id="A0A1B9NTP2"/>
<organism evidence="4 5">
    <name type="scientific">Aliivibrio logei</name>
    <name type="common">Vibrio logei</name>
    <dbReference type="NCBI Taxonomy" id="688"/>
    <lineage>
        <taxon>Bacteria</taxon>
        <taxon>Pseudomonadati</taxon>
        <taxon>Pseudomonadota</taxon>
        <taxon>Gammaproteobacteria</taxon>
        <taxon>Vibrionales</taxon>
        <taxon>Vibrionaceae</taxon>
        <taxon>Aliivibrio</taxon>
    </lineage>
</organism>
<reference evidence="4 5" key="1">
    <citation type="submission" date="2016-06" db="EMBL/GenBank/DDBJ databases">
        <authorList>
            <person name="Kjaerup R.B."/>
            <person name="Dalgaard T.S."/>
            <person name="Juul-Madsen H.R."/>
        </authorList>
    </citation>
    <scope>NUCLEOTIDE SEQUENCE [LARGE SCALE GENOMIC DNA]</scope>
    <source>
        <strain evidence="4 5">1S159</strain>
    </source>
</reference>